<evidence type="ECO:0000256" key="1">
    <source>
        <dbReference type="ARBA" id="ARBA00022801"/>
    </source>
</evidence>
<dbReference type="PANTHER" id="PTHR35561:SF1">
    <property type="entry name" value="RNA 2',3'-CYCLIC PHOSPHODIESTERASE"/>
    <property type="match status" value="1"/>
</dbReference>
<dbReference type="AlphaFoldDB" id="A0A2I8VNW3"/>
<dbReference type="InterPro" id="IPR009097">
    <property type="entry name" value="Cyclic_Pdiesterase"/>
</dbReference>
<accession>A0A2I8VNW3</accession>
<keyword evidence="1 2" id="KW-0378">Hydrolase</keyword>
<dbReference type="EC" id="3.1.4.58" evidence="2"/>
<evidence type="ECO:0000313" key="4">
    <source>
        <dbReference type="Proteomes" id="UP000236584"/>
    </source>
</evidence>
<reference evidence="3 4" key="1">
    <citation type="submission" date="2018-01" db="EMBL/GenBank/DDBJ databases">
        <title>Complete genome sequence of Salinigranum rubrum GX10T, an extremely halophilic archaeon isolated from a marine solar saltern.</title>
        <authorList>
            <person name="Han S."/>
        </authorList>
    </citation>
    <scope>NUCLEOTIDE SEQUENCE [LARGE SCALE GENOMIC DNA]</scope>
    <source>
        <strain evidence="3 4">GX10</strain>
    </source>
</reference>
<comment type="catalytic activity">
    <reaction evidence="2">
        <text>a 3'-end 2',3'-cyclophospho-ribonucleotide-RNA + H2O = a 3'-end 2'-phospho-ribonucleotide-RNA + H(+)</text>
        <dbReference type="Rhea" id="RHEA:11828"/>
        <dbReference type="Rhea" id="RHEA-COMP:10464"/>
        <dbReference type="Rhea" id="RHEA-COMP:17353"/>
        <dbReference type="ChEBI" id="CHEBI:15377"/>
        <dbReference type="ChEBI" id="CHEBI:15378"/>
        <dbReference type="ChEBI" id="CHEBI:83064"/>
        <dbReference type="ChEBI" id="CHEBI:173113"/>
        <dbReference type="EC" id="3.1.4.58"/>
    </reaction>
</comment>
<comment type="similarity">
    <text evidence="2">Belongs to the 2H phosphoesterase superfamily. ThpR family.</text>
</comment>
<dbReference type="EMBL" id="CP026309">
    <property type="protein sequence ID" value="AUV83608.1"/>
    <property type="molecule type" value="Genomic_DNA"/>
</dbReference>
<dbReference type="RefSeq" id="WP_103427297.1">
    <property type="nucleotide sequence ID" value="NZ_CP026309.1"/>
</dbReference>
<dbReference type="OrthoDB" id="44091at2157"/>
<dbReference type="HAMAP" id="MF_01940">
    <property type="entry name" value="RNA_CPDase"/>
    <property type="match status" value="1"/>
</dbReference>
<comment type="function">
    <text evidence="2">Hydrolyzes RNA 2',3'-cyclic phosphodiester to an RNA 2'-phosphomonoester.</text>
</comment>
<dbReference type="GeneID" id="35594384"/>
<feature type="short sequence motif" description="HXTX 1" evidence="2">
    <location>
        <begin position="39"/>
        <end position="42"/>
    </location>
</feature>
<protein>
    <recommendedName>
        <fullName evidence="2">RNA 2',3'-cyclic phosphodiesterase</fullName>
        <shortName evidence="2">RNA 2',3'-CPDase</shortName>
        <ecNumber evidence="2">3.1.4.58</ecNumber>
    </recommendedName>
</protein>
<dbReference type="GO" id="GO:0008664">
    <property type="term" value="F:RNA 2',3'-cyclic 3'-phosphodiesterase activity"/>
    <property type="evidence" value="ECO:0007669"/>
    <property type="project" value="UniProtKB-EC"/>
</dbReference>
<dbReference type="NCBIfam" id="TIGR02258">
    <property type="entry name" value="2_5_ligase"/>
    <property type="match status" value="1"/>
</dbReference>
<gene>
    <name evidence="3" type="ORF">C2R22_19790</name>
</gene>
<feature type="active site" description="Proton acceptor" evidence="2">
    <location>
        <position position="128"/>
    </location>
</feature>
<keyword evidence="4" id="KW-1185">Reference proteome</keyword>
<dbReference type="Pfam" id="PF13563">
    <property type="entry name" value="2_5_RNA_ligase2"/>
    <property type="match status" value="1"/>
</dbReference>
<evidence type="ECO:0000313" key="3">
    <source>
        <dbReference type="EMBL" id="AUV83608.1"/>
    </source>
</evidence>
<sequence length="184" mass="20196">MRLFVAVDLPDELASSVVDAQRRFDDAPGLRLTDSTQAHVTLAFLGDVEEDRLAEVEGAVEAGVRDAAVGPFEATVGGFGVFPSLDYISVVWTGVRQGTGEMNRLHESIQAELLPLGFEPDDHAFTPHVTLARMDDARGKETVQRVVREEDPTIGSFRVEEVRLKRSDLTPDGPSYSTVERFPL</sequence>
<feature type="active site" description="Proton donor" evidence="2">
    <location>
        <position position="39"/>
    </location>
</feature>
<dbReference type="GO" id="GO:0004113">
    <property type="term" value="F:2',3'-cyclic-nucleotide 3'-phosphodiesterase activity"/>
    <property type="evidence" value="ECO:0007669"/>
    <property type="project" value="InterPro"/>
</dbReference>
<dbReference type="Proteomes" id="UP000236584">
    <property type="component" value="Chromosome"/>
</dbReference>
<dbReference type="SUPFAM" id="SSF55144">
    <property type="entry name" value="LigT-like"/>
    <property type="match status" value="1"/>
</dbReference>
<dbReference type="PANTHER" id="PTHR35561">
    <property type="entry name" value="RNA 2',3'-CYCLIC PHOSPHODIESTERASE"/>
    <property type="match status" value="1"/>
</dbReference>
<evidence type="ECO:0000256" key="2">
    <source>
        <dbReference type="HAMAP-Rule" id="MF_01940"/>
    </source>
</evidence>
<feature type="short sequence motif" description="HXTX 2" evidence="2">
    <location>
        <begin position="128"/>
        <end position="131"/>
    </location>
</feature>
<name>A0A2I8VNW3_9EURY</name>
<dbReference type="KEGG" id="srub:C2R22_19790"/>
<dbReference type="InterPro" id="IPR004175">
    <property type="entry name" value="RNA_CPDase"/>
</dbReference>
<dbReference type="Gene3D" id="3.90.1140.10">
    <property type="entry name" value="Cyclic phosphodiesterase"/>
    <property type="match status" value="1"/>
</dbReference>
<organism evidence="3 4">
    <name type="scientific">Salinigranum rubrum</name>
    <dbReference type="NCBI Taxonomy" id="755307"/>
    <lineage>
        <taxon>Archaea</taxon>
        <taxon>Methanobacteriati</taxon>
        <taxon>Methanobacteriota</taxon>
        <taxon>Stenosarchaea group</taxon>
        <taxon>Halobacteria</taxon>
        <taxon>Halobacteriales</taxon>
        <taxon>Haloferacaceae</taxon>
        <taxon>Salinigranum</taxon>
    </lineage>
</organism>
<proteinExistence type="inferred from homology"/>